<dbReference type="Proteomes" id="UP001165122">
    <property type="component" value="Unassembled WGS sequence"/>
</dbReference>
<dbReference type="AlphaFoldDB" id="A0A9W6ZWN2"/>
<evidence type="ECO:0000256" key="1">
    <source>
        <dbReference type="SAM" id="MobiDB-lite"/>
    </source>
</evidence>
<sequence length="116" mass="13376">MGGAMRDSGKVSKYKTQHALLLSKIATRKKEFGLEIYDHMYPDYNEKVVKGKLKVVSVKICQWEREVAALDEKINGLNYGKEVEEEVKEEEDKDKEEEGEVEGFEGDFKKLDVDEE</sequence>
<organism evidence="2 3">
    <name type="scientific">Triparma laevis f. longispina</name>
    <dbReference type="NCBI Taxonomy" id="1714387"/>
    <lineage>
        <taxon>Eukaryota</taxon>
        <taxon>Sar</taxon>
        <taxon>Stramenopiles</taxon>
        <taxon>Ochrophyta</taxon>
        <taxon>Bolidophyceae</taxon>
        <taxon>Parmales</taxon>
        <taxon>Triparmaceae</taxon>
        <taxon>Triparma</taxon>
    </lineage>
</organism>
<proteinExistence type="predicted"/>
<feature type="region of interest" description="Disordered" evidence="1">
    <location>
        <begin position="83"/>
        <end position="116"/>
    </location>
</feature>
<keyword evidence="3" id="KW-1185">Reference proteome</keyword>
<comment type="caution">
    <text evidence="2">The sequence shown here is derived from an EMBL/GenBank/DDBJ whole genome shotgun (WGS) entry which is preliminary data.</text>
</comment>
<reference evidence="3" key="1">
    <citation type="journal article" date="2023" name="Commun. Biol.">
        <title>Genome analysis of Parmales, the sister group of diatoms, reveals the evolutionary specialization of diatoms from phago-mixotrophs to photoautotrophs.</title>
        <authorList>
            <person name="Ban H."/>
            <person name="Sato S."/>
            <person name="Yoshikawa S."/>
            <person name="Yamada K."/>
            <person name="Nakamura Y."/>
            <person name="Ichinomiya M."/>
            <person name="Sato N."/>
            <person name="Blanc-Mathieu R."/>
            <person name="Endo H."/>
            <person name="Kuwata A."/>
            <person name="Ogata H."/>
        </authorList>
    </citation>
    <scope>NUCLEOTIDE SEQUENCE [LARGE SCALE GENOMIC DNA]</scope>
    <source>
        <strain evidence="3">NIES 3700</strain>
    </source>
</reference>
<gene>
    <name evidence="2" type="ORF">TrLO_g7566</name>
</gene>
<accession>A0A9W6ZWN2</accession>
<evidence type="ECO:0000313" key="2">
    <source>
        <dbReference type="EMBL" id="GMH61797.1"/>
    </source>
</evidence>
<feature type="compositionally biased region" description="Basic and acidic residues" evidence="1">
    <location>
        <begin position="106"/>
        <end position="116"/>
    </location>
</feature>
<dbReference type="OrthoDB" id="10463385at2759"/>
<protein>
    <submittedName>
        <fullName evidence="2">Uncharacterized protein</fullName>
    </submittedName>
</protein>
<evidence type="ECO:0000313" key="3">
    <source>
        <dbReference type="Proteomes" id="UP001165122"/>
    </source>
</evidence>
<feature type="compositionally biased region" description="Acidic residues" evidence="1">
    <location>
        <begin position="83"/>
        <end position="105"/>
    </location>
</feature>
<dbReference type="EMBL" id="BRXW01000511">
    <property type="protein sequence ID" value="GMH61797.1"/>
    <property type="molecule type" value="Genomic_DNA"/>
</dbReference>
<name>A0A9W6ZWN2_9STRA</name>